<sequence>MVVAVDEEVSAMSSDDESGAGVAEQSDERRMSLEESRAQRAASPWDLAGSTPESRILSAETLIILDRRFGQETPQWVFDVYEGRLPA</sequence>
<dbReference type="Proteomes" id="UP001500635">
    <property type="component" value="Unassembled WGS sequence"/>
</dbReference>
<protein>
    <submittedName>
        <fullName evidence="2">Uncharacterized protein</fullName>
    </submittedName>
</protein>
<gene>
    <name evidence="2" type="ORF">GCM10023147_44370</name>
</gene>
<feature type="compositionally biased region" description="Basic and acidic residues" evidence="1">
    <location>
        <begin position="26"/>
        <end position="38"/>
    </location>
</feature>
<feature type="region of interest" description="Disordered" evidence="1">
    <location>
        <begin position="1"/>
        <end position="50"/>
    </location>
</feature>
<feature type="compositionally biased region" description="Acidic residues" evidence="1">
    <location>
        <begin position="1"/>
        <end position="18"/>
    </location>
</feature>
<evidence type="ECO:0000313" key="2">
    <source>
        <dbReference type="EMBL" id="GAA4403159.1"/>
    </source>
</evidence>
<comment type="caution">
    <text evidence="2">The sequence shown here is derived from an EMBL/GenBank/DDBJ whole genome shotgun (WGS) entry which is preliminary data.</text>
</comment>
<name>A0ABP8KAC1_9ACTN</name>
<reference evidence="3" key="1">
    <citation type="journal article" date="2019" name="Int. J. Syst. Evol. Microbiol.">
        <title>The Global Catalogue of Microorganisms (GCM) 10K type strain sequencing project: providing services to taxonomists for standard genome sequencing and annotation.</title>
        <authorList>
            <consortium name="The Broad Institute Genomics Platform"/>
            <consortium name="The Broad Institute Genome Sequencing Center for Infectious Disease"/>
            <person name="Wu L."/>
            <person name="Ma J."/>
        </authorList>
    </citation>
    <scope>NUCLEOTIDE SEQUENCE [LARGE SCALE GENOMIC DNA]</scope>
    <source>
        <strain evidence="3">JCM 17688</strain>
    </source>
</reference>
<organism evidence="2 3">
    <name type="scientific">Tsukamurella soli</name>
    <dbReference type="NCBI Taxonomy" id="644556"/>
    <lineage>
        <taxon>Bacteria</taxon>
        <taxon>Bacillati</taxon>
        <taxon>Actinomycetota</taxon>
        <taxon>Actinomycetes</taxon>
        <taxon>Mycobacteriales</taxon>
        <taxon>Tsukamurellaceae</taxon>
        <taxon>Tsukamurella</taxon>
    </lineage>
</organism>
<dbReference type="EMBL" id="BAABFR010000106">
    <property type="protein sequence ID" value="GAA4403159.1"/>
    <property type="molecule type" value="Genomic_DNA"/>
</dbReference>
<evidence type="ECO:0000256" key="1">
    <source>
        <dbReference type="SAM" id="MobiDB-lite"/>
    </source>
</evidence>
<evidence type="ECO:0000313" key="3">
    <source>
        <dbReference type="Proteomes" id="UP001500635"/>
    </source>
</evidence>
<keyword evidence="3" id="KW-1185">Reference proteome</keyword>
<proteinExistence type="predicted"/>
<accession>A0ABP8KAC1</accession>